<evidence type="ECO:0000313" key="5">
    <source>
        <dbReference type="Proteomes" id="UP000828390"/>
    </source>
</evidence>
<organism evidence="4 5">
    <name type="scientific">Dreissena polymorpha</name>
    <name type="common">Zebra mussel</name>
    <name type="synonym">Mytilus polymorpha</name>
    <dbReference type="NCBI Taxonomy" id="45954"/>
    <lineage>
        <taxon>Eukaryota</taxon>
        <taxon>Metazoa</taxon>
        <taxon>Spiralia</taxon>
        <taxon>Lophotrochozoa</taxon>
        <taxon>Mollusca</taxon>
        <taxon>Bivalvia</taxon>
        <taxon>Autobranchia</taxon>
        <taxon>Heteroconchia</taxon>
        <taxon>Euheterodonta</taxon>
        <taxon>Imparidentia</taxon>
        <taxon>Neoheterodontei</taxon>
        <taxon>Myida</taxon>
        <taxon>Dreissenoidea</taxon>
        <taxon>Dreissenidae</taxon>
        <taxon>Dreissena</taxon>
    </lineage>
</organism>
<evidence type="ECO:0000256" key="2">
    <source>
        <dbReference type="ARBA" id="ARBA00022679"/>
    </source>
</evidence>
<dbReference type="InterPro" id="IPR017804">
    <property type="entry name" value="MeTrfase_EgtD-like"/>
</dbReference>
<dbReference type="GO" id="GO:0008168">
    <property type="term" value="F:methyltransferase activity"/>
    <property type="evidence" value="ECO:0007669"/>
    <property type="project" value="UniProtKB-KW"/>
</dbReference>
<evidence type="ECO:0000259" key="3">
    <source>
        <dbReference type="Pfam" id="PF10017"/>
    </source>
</evidence>
<dbReference type="EMBL" id="JAIWYP010000003">
    <property type="protein sequence ID" value="KAH3849147.1"/>
    <property type="molecule type" value="Genomic_DNA"/>
</dbReference>
<keyword evidence="1" id="KW-0489">Methyltransferase</keyword>
<gene>
    <name evidence="4" type="ORF">DPMN_091543</name>
</gene>
<dbReference type="PANTHER" id="PTHR43397:SF1">
    <property type="entry name" value="ERGOTHIONEINE BIOSYNTHESIS PROTEIN 1"/>
    <property type="match status" value="1"/>
</dbReference>
<dbReference type="AlphaFoldDB" id="A0A9D4L1S8"/>
<dbReference type="Proteomes" id="UP000828390">
    <property type="component" value="Unassembled WGS sequence"/>
</dbReference>
<dbReference type="InterPro" id="IPR029063">
    <property type="entry name" value="SAM-dependent_MTases_sf"/>
</dbReference>
<reference evidence="4" key="1">
    <citation type="journal article" date="2019" name="bioRxiv">
        <title>The Genome of the Zebra Mussel, Dreissena polymorpha: A Resource for Invasive Species Research.</title>
        <authorList>
            <person name="McCartney M.A."/>
            <person name="Auch B."/>
            <person name="Kono T."/>
            <person name="Mallez S."/>
            <person name="Zhang Y."/>
            <person name="Obille A."/>
            <person name="Becker A."/>
            <person name="Abrahante J.E."/>
            <person name="Garbe J."/>
            <person name="Badalamenti J.P."/>
            <person name="Herman A."/>
            <person name="Mangelson H."/>
            <person name="Liachko I."/>
            <person name="Sullivan S."/>
            <person name="Sone E.D."/>
            <person name="Koren S."/>
            <person name="Silverstein K.A.T."/>
            <person name="Beckman K.B."/>
            <person name="Gohl D.M."/>
        </authorList>
    </citation>
    <scope>NUCLEOTIDE SEQUENCE</scope>
    <source>
        <strain evidence="4">Duluth1</strain>
        <tissue evidence="4">Whole animal</tissue>
    </source>
</reference>
<reference evidence="4" key="2">
    <citation type="submission" date="2020-11" db="EMBL/GenBank/DDBJ databases">
        <authorList>
            <person name="McCartney M.A."/>
            <person name="Auch B."/>
            <person name="Kono T."/>
            <person name="Mallez S."/>
            <person name="Becker A."/>
            <person name="Gohl D.M."/>
            <person name="Silverstein K.A.T."/>
            <person name="Koren S."/>
            <person name="Bechman K.B."/>
            <person name="Herman A."/>
            <person name="Abrahante J.E."/>
            <person name="Garbe J."/>
        </authorList>
    </citation>
    <scope>NUCLEOTIDE SEQUENCE</scope>
    <source>
        <strain evidence="4">Duluth1</strain>
        <tissue evidence="4">Whole animal</tissue>
    </source>
</reference>
<proteinExistence type="predicted"/>
<dbReference type="PANTHER" id="PTHR43397">
    <property type="entry name" value="ERGOTHIONEINE BIOSYNTHESIS PROTEIN 1"/>
    <property type="match status" value="1"/>
</dbReference>
<name>A0A9D4L1S8_DREPO</name>
<feature type="domain" description="Histidine-specific methyltransferase SAM-dependent" evidence="3">
    <location>
        <begin position="20"/>
        <end position="332"/>
    </location>
</feature>
<dbReference type="Pfam" id="PF10017">
    <property type="entry name" value="Methyltransf_33"/>
    <property type="match status" value="1"/>
</dbReference>
<evidence type="ECO:0000313" key="4">
    <source>
        <dbReference type="EMBL" id="KAH3849147.1"/>
    </source>
</evidence>
<dbReference type="InterPro" id="IPR051128">
    <property type="entry name" value="EgtD_Methyltrsf_superfamily"/>
</dbReference>
<keyword evidence="5" id="KW-1185">Reference proteome</keyword>
<sequence length="338" mass="38067">MTSTNIDQQILEGLTSSNMDQQILKGLTSTPKYVPLWFRYDKQGCIFDDDFITGNPYYYLHRSDLDVLSTNIQDMLQETGLPVNLIDMGSGNSQKSRIVINAILKHQDKLTYIPMDISPESLQVTSAALTKEYGSSLEIHPIAEEYTKGLQQIRSIAGKKMYVWFAALQNLPYDSQIEQLRSIAKTLSADDCLLVSFDTTLNTNEVQKAYLNPTGSGHDLYWNALWRLNNDYGANFDTDNFYLEAEFVLSEKVDVLSGVKLKAVSRQCHSVAIEGLSITLTIAKGEEIYLHEGEYSSCKYTEAQIRHIARQSGLDVKKTWTDVNKHSALCCMKLNSAI</sequence>
<dbReference type="InterPro" id="IPR019257">
    <property type="entry name" value="MeTrfase_dom"/>
</dbReference>
<protein>
    <recommendedName>
        <fullName evidence="3">Histidine-specific methyltransferase SAM-dependent domain-containing protein</fullName>
    </recommendedName>
</protein>
<comment type="caution">
    <text evidence="4">The sequence shown here is derived from an EMBL/GenBank/DDBJ whole genome shotgun (WGS) entry which is preliminary data.</text>
</comment>
<dbReference type="Gene3D" id="3.40.50.150">
    <property type="entry name" value="Vaccinia Virus protein VP39"/>
    <property type="match status" value="1"/>
</dbReference>
<keyword evidence="2" id="KW-0808">Transferase</keyword>
<accession>A0A9D4L1S8</accession>
<evidence type="ECO:0000256" key="1">
    <source>
        <dbReference type="ARBA" id="ARBA00022603"/>
    </source>
</evidence>
<dbReference type="GO" id="GO:0032259">
    <property type="term" value="P:methylation"/>
    <property type="evidence" value="ECO:0007669"/>
    <property type="project" value="UniProtKB-KW"/>
</dbReference>
<dbReference type="PIRSF" id="PIRSF018005">
    <property type="entry name" value="UCP018005"/>
    <property type="match status" value="1"/>
</dbReference>